<feature type="region of interest" description="Disordered" evidence="1">
    <location>
        <begin position="87"/>
        <end position="162"/>
    </location>
</feature>
<evidence type="ECO:0000256" key="1">
    <source>
        <dbReference type="SAM" id="MobiDB-lite"/>
    </source>
</evidence>
<dbReference type="CDD" id="cd15859">
    <property type="entry name" value="SNARE_SYN8"/>
    <property type="match status" value="1"/>
</dbReference>
<name>A0A0D0VM04_CRYGA</name>
<dbReference type="OrthoDB" id="244190at2759"/>
<dbReference type="InterPro" id="IPR000727">
    <property type="entry name" value="T_SNARE_dom"/>
</dbReference>
<feature type="compositionally biased region" description="Basic and acidic residues" evidence="1">
    <location>
        <begin position="96"/>
        <end position="105"/>
    </location>
</feature>
<protein>
    <submittedName>
        <fullName evidence="3">Syntaxin 8</fullName>
    </submittedName>
</protein>
<reference evidence="3" key="1">
    <citation type="submission" date="2015-01" db="EMBL/GenBank/DDBJ databases">
        <title>The Genome Sequence of Cryptococcus gattii CA1280.</title>
        <authorList>
            <consortium name="The Broad Institute Genomics Platform"/>
            <person name="Cuomo C."/>
            <person name="Litvintseva A."/>
            <person name="Chen Y."/>
            <person name="Heitman J."/>
            <person name="Sun S."/>
            <person name="Springer D."/>
            <person name="Dromer F."/>
            <person name="Young S."/>
            <person name="Zeng Q."/>
            <person name="Gargeya S."/>
            <person name="Abouelleil A."/>
            <person name="Alvarado L."/>
            <person name="Chapman S.B."/>
            <person name="Gainer-Dewar J."/>
            <person name="Goldberg J."/>
            <person name="Griggs A."/>
            <person name="Gujja S."/>
            <person name="Hansen M."/>
            <person name="Howarth C."/>
            <person name="Imamovic A."/>
            <person name="Larimer J."/>
            <person name="Murphy C."/>
            <person name="Naylor J."/>
            <person name="Pearson M."/>
            <person name="Priest M."/>
            <person name="Roberts A."/>
            <person name="Saif S."/>
            <person name="Shea T."/>
            <person name="Sykes S."/>
            <person name="Wortman J."/>
            <person name="Nusbaum C."/>
            <person name="Birren B."/>
        </authorList>
    </citation>
    <scope>NUCLEOTIDE SEQUENCE [LARGE SCALE GENOMIC DNA]</scope>
    <source>
        <strain evidence="3">CA1280</strain>
    </source>
</reference>
<dbReference type="HOGENOM" id="CLU_1065664_0_0_1"/>
<feature type="domain" description="T-SNARE coiled-coil homology" evidence="2">
    <location>
        <begin position="173"/>
        <end position="235"/>
    </location>
</feature>
<evidence type="ECO:0000313" key="3">
    <source>
        <dbReference type="EMBL" id="KIR47454.1"/>
    </source>
</evidence>
<organism evidence="3">
    <name type="scientific">Cryptococcus bacillisporus CA1280</name>
    <dbReference type="NCBI Taxonomy" id="1296109"/>
    <lineage>
        <taxon>Eukaryota</taxon>
        <taxon>Fungi</taxon>
        <taxon>Dikarya</taxon>
        <taxon>Basidiomycota</taxon>
        <taxon>Agaricomycotina</taxon>
        <taxon>Tremellomycetes</taxon>
        <taxon>Tremellales</taxon>
        <taxon>Cryptococcaceae</taxon>
        <taxon>Cryptococcus</taxon>
        <taxon>Cryptococcus gattii species complex</taxon>
    </lineage>
</organism>
<sequence length="254" mass="28186">MMTARPVLNNVNPNPIIRLSTTNNHLISFAGALAHSLAQPQAFPILHSANRLESTGLVLGGKKGKTKGGDEGDEEVRQLEERYDRLLGMLEEDDLGREKAKDLKRTSQIPPSPTESSQPEKLSSPAEASPPAQDVPTFSIEPPTPAIGHEPFKDYPEDEEPELTPHEMLSNQQMLMNDQDERLNLLSHSIGRQNDLSLRIGSELDLHHQLLEETDTAMDRTAASLGRAKRRLDRVADEAKQHGKLGFGCRPDWE</sequence>
<feature type="compositionally biased region" description="Polar residues" evidence="1">
    <location>
        <begin position="106"/>
        <end position="121"/>
    </location>
</feature>
<proteinExistence type="predicted"/>
<dbReference type="Gene3D" id="1.20.5.110">
    <property type="match status" value="1"/>
</dbReference>
<gene>
    <name evidence="3" type="ORF">I312_03216</name>
</gene>
<dbReference type="SUPFAM" id="SSF58038">
    <property type="entry name" value="SNARE fusion complex"/>
    <property type="match status" value="1"/>
</dbReference>
<evidence type="ECO:0000259" key="2">
    <source>
        <dbReference type="PROSITE" id="PS50192"/>
    </source>
</evidence>
<feature type="region of interest" description="Disordered" evidence="1">
    <location>
        <begin position="57"/>
        <end position="76"/>
    </location>
</feature>
<dbReference type="PROSITE" id="PS50192">
    <property type="entry name" value="T_SNARE"/>
    <property type="match status" value="1"/>
</dbReference>
<dbReference type="EMBL" id="KN847980">
    <property type="protein sequence ID" value="KIR47454.1"/>
    <property type="molecule type" value="Genomic_DNA"/>
</dbReference>
<feature type="compositionally biased region" description="Basic and acidic residues" evidence="1">
    <location>
        <begin position="67"/>
        <end position="76"/>
    </location>
</feature>
<dbReference type="AlphaFoldDB" id="A0A0D0VM04"/>
<dbReference type="SMART" id="SM00397">
    <property type="entry name" value="t_SNARE"/>
    <property type="match status" value="1"/>
</dbReference>
<accession>A0A0D0VM04</accession>